<evidence type="ECO:0000313" key="3">
    <source>
        <dbReference type="Proteomes" id="UP001260072"/>
    </source>
</evidence>
<accession>A0ABU1FHC9</accession>
<dbReference type="EMBL" id="JAVKGS010000001">
    <property type="protein sequence ID" value="MDR5690772.1"/>
    <property type="molecule type" value="Genomic_DNA"/>
</dbReference>
<protein>
    <submittedName>
        <fullName evidence="2">Uncharacterized protein</fullName>
    </submittedName>
</protein>
<sequence length="57" mass="6381">MTINFDNPLGRGFDKGREAEVEYELELESEGVGEDDAEVVMEDVADPEDDQEEFGGR</sequence>
<reference evidence="3" key="1">
    <citation type="submission" date="2023-07" db="EMBL/GenBank/DDBJ databases">
        <title>Description of three actinobacteria isolated from air of manufacturing shop in a pharmaceutical factory.</title>
        <authorList>
            <person name="Zhang D.-F."/>
        </authorList>
    </citation>
    <scope>NUCLEOTIDE SEQUENCE [LARGE SCALE GENOMIC DNA]</scope>
    <source>
        <strain evidence="3">CCTCC AB 2011122</strain>
    </source>
</reference>
<organism evidence="2 3">
    <name type="scientific">Agromyces indicus</name>
    <dbReference type="NCBI Taxonomy" id="758919"/>
    <lineage>
        <taxon>Bacteria</taxon>
        <taxon>Bacillati</taxon>
        <taxon>Actinomycetota</taxon>
        <taxon>Actinomycetes</taxon>
        <taxon>Micrococcales</taxon>
        <taxon>Microbacteriaceae</taxon>
        <taxon>Agromyces</taxon>
    </lineage>
</organism>
<evidence type="ECO:0000313" key="2">
    <source>
        <dbReference type="EMBL" id="MDR5690772.1"/>
    </source>
</evidence>
<gene>
    <name evidence="2" type="ORF">RH861_01720</name>
</gene>
<dbReference type="Proteomes" id="UP001260072">
    <property type="component" value="Unassembled WGS sequence"/>
</dbReference>
<name>A0ABU1FHC9_9MICO</name>
<feature type="region of interest" description="Disordered" evidence="1">
    <location>
        <begin position="27"/>
        <end position="57"/>
    </location>
</feature>
<keyword evidence="3" id="KW-1185">Reference proteome</keyword>
<dbReference type="RefSeq" id="WP_310519468.1">
    <property type="nucleotide sequence ID" value="NZ_BAABBS010000001.1"/>
</dbReference>
<evidence type="ECO:0000256" key="1">
    <source>
        <dbReference type="SAM" id="MobiDB-lite"/>
    </source>
</evidence>
<proteinExistence type="predicted"/>
<comment type="caution">
    <text evidence="2">The sequence shown here is derived from an EMBL/GenBank/DDBJ whole genome shotgun (WGS) entry which is preliminary data.</text>
</comment>